<gene>
    <name evidence="2" type="ORF">OSTQU699_LOCUS6502</name>
</gene>
<dbReference type="Proteomes" id="UP000708148">
    <property type="component" value="Unassembled WGS sequence"/>
</dbReference>
<feature type="region of interest" description="Disordered" evidence="1">
    <location>
        <begin position="1"/>
        <end position="34"/>
    </location>
</feature>
<evidence type="ECO:0000313" key="2">
    <source>
        <dbReference type="EMBL" id="CAD7701143.1"/>
    </source>
</evidence>
<sequence length="116" mass="12114">MEQGTGVQSGGCPSCAWHTKRKSEQKRANGQEEGVVFMQLPAPTILGRKGAATSDSGATDNPEAVVGSAVASEWKTKVKNRTPVAVCDEAINRDFCSLGFEPDCSGAPVQGTLFLG</sequence>
<reference evidence="2" key="1">
    <citation type="submission" date="2020-12" db="EMBL/GenBank/DDBJ databases">
        <authorList>
            <person name="Iha C."/>
        </authorList>
    </citation>
    <scope>NUCLEOTIDE SEQUENCE</scope>
</reference>
<organism evidence="2 3">
    <name type="scientific">Ostreobium quekettii</name>
    <dbReference type="NCBI Taxonomy" id="121088"/>
    <lineage>
        <taxon>Eukaryota</taxon>
        <taxon>Viridiplantae</taxon>
        <taxon>Chlorophyta</taxon>
        <taxon>core chlorophytes</taxon>
        <taxon>Ulvophyceae</taxon>
        <taxon>TCBD clade</taxon>
        <taxon>Bryopsidales</taxon>
        <taxon>Ostreobineae</taxon>
        <taxon>Ostreobiaceae</taxon>
        <taxon>Ostreobium</taxon>
    </lineage>
</organism>
<protein>
    <submittedName>
        <fullName evidence="2">Uncharacterized protein</fullName>
    </submittedName>
</protein>
<accession>A0A8S1JBZ1</accession>
<dbReference type="EMBL" id="CAJHUC010001444">
    <property type="protein sequence ID" value="CAD7701143.1"/>
    <property type="molecule type" value="Genomic_DNA"/>
</dbReference>
<keyword evidence="3" id="KW-1185">Reference proteome</keyword>
<comment type="caution">
    <text evidence="2">The sequence shown here is derived from an EMBL/GenBank/DDBJ whole genome shotgun (WGS) entry which is preliminary data.</text>
</comment>
<evidence type="ECO:0000313" key="3">
    <source>
        <dbReference type="Proteomes" id="UP000708148"/>
    </source>
</evidence>
<proteinExistence type="predicted"/>
<name>A0A8S1JBZ1_9CHLO</name>
<evidence type="ECO:0000256" key="1">
    <source>
        <dbReference type="SAM" id="MobiDB-lite"/>
    </source>
</evidence>
<dbReference type="AlphaFoldDB" id="A0A8S1JBZ1"/>